<protein>
    <recommendedName>
        <fullName evidence="3">Putative zinc-finger domain-containing protein</fullName>
    </recommendedName>
</protein>
<reference evidence="4" key="2">
    <citation type="journal article" date="2023" name="IMA Fungus">
        <title>Comparative genomic study of the Penicillium genus elucidates a diverse pangenome and 15 lateral gene transfer events.</title>
        <authorList>
            <person name="Petersen C."/>
            <person name="Sorensen T."/>
            <person name="Nielsen M.R."/>
            <person name="Sondergaard T.E."/>
            <person name="Sorensen J.L."/>
            <person name="Fitzpatrick D.A."/>
            <person name="Frisvad J.C."/>
            <person name="Nielsen K.L."/>
        </authorList>
    </citation>
    <scope>NUCLEOTIDE SEQUENCE</scope>
    <source>
        <strain evidence="4">IBT 29677</strain>
    </source>
</reference>
<dbReference type="PANTHER" id="PTHR21563:SF3">
    <property type="entry name" value="ZINC FINGER C3H1 DOMAIN-CONTAINING PROTEIN"/>
    <property type="match status" value="1"/>
</dbReference>
<keyword evidence="1" id="KW-0175">Coiled coil</keyword>
<comment type="caution">
    <text evidence="4">The sequence shown here is derived from an EMBL/GenBank/DDBJ whole genome shotgun (WGS) entry which is preliminary data.</text>
</comment>
<dbReference type="GO" id="GO:0005634">
    <property type="term" value="C:nucleus"/>
    <property type="evidence" value="ECO:0007669"/>
    <property type="project" value="TreeGrafter"/>
</dbReference>
<feature type="compositionally biased region" description="Low complexity" evidence="2">
    <location>
        <begin position="940"/>
        <end position="957"/>
    </location>
</feature>
<feature type="domain" description="Putative zinc-finger" evidence="3">
    <location>
        <begin position="1052"/>
        <end position="1073"/>
    </location>
</feature>
<feature type="region of interest" description="Disordered" evidence="2">
    <location>
        <begin position="770"/>
        <end position="796"/>
    </location>
</feature>
<feature type="compositionally biased region" description="Low complexity" evidence="2">
    <location>
        <begin position="616"/>
        <end position="629"/>
    </location>
</feature>
<feature type="compositionally biased region" description="Polar residues" evidence="2">
    <location>
        <begin position="631"/>
        <end position="645"/>
    </location>
</feature>
<feature type="compositionally biased region" description="Pro residues" evidence="2">
    <location>
        <begin position="21"/>
        <end position="44"/>
    </location>
</feature>
<dbReference type="AlphaFoldDB" id="A0A9W9W2T7"/>
<organism evidence="4 5">
    <name type="scientific">Penicillium cosmopolitanum</name>
    <dbReference type="NCBI Taxonomy" id="1131564"/>
    <lineage>
        <taxon>Eukaryota</taxon>
        <taxon>Fungi</taxon>
        <taxon>Dikarya</taxon>
        <taxon>Ascomycota</taxon>
        <taxon>Pezizomycotina</taxon>
        <taxon>Eurotiomycetes</taxon>
        <taxon>Eurotiomycetidae</taxon>
        <taxon>Eurotiales</taxon>
        <taxon>Aspergillaceae</taxon>
        <taxon>Penicillium</taxon>
    </lineage>
</organism>
<feature type="coiled-coil region" evidence="1">
    <location>
        <begin position="701"/>
        <end position="728"/>
    </location>
</feature>
<dbReference type="GO" id="GO:0000178">
    <property type="term" value="C:exosome (RNase complex)"/>
    <property type="evidence" value="ECO:0007669"/>
    <property type="project" value="TreeGrafter"/>
</dbReference>
<dbReference type="Pfam" id="PF10650">
    <property type="entry name" value="zf-C3H1"/>
    <property type="match status" value="1"/>
</dbReference>
<feature type="compositionally biased region" description="Low complexity" evidence="2">
    <location>
        <begin position="381"/>
        <end position="397"/>
    </location>
</feature>
<feature type="compositionally biased region" description="Polar residues" evidence="2">
    <location>
        <begin position="447"/>
        <end position="460"/>
    </location>
</feature>
<feature type="compositionally biased region" description="Polar residues" evidence="2">
    <location>
        <begin position="131"/>
        <end position="151"/>
    </location>
</feature>
<feature type="compositionally biased region" description="Basic and acidic residues" evidence="2">
    <location>
        <begin position="845"/>
        <end position="855"/>
    </location>
</feature>
<dbReference type="PANTHER" id="PTHR21563">
    <property type="entry name" value="ZINC FINGER C3H1 DOMAIN-CONTAINING PROTEIN"/>
    <property type="match status" value="1"/>
</dbReference>
<feature type="compositionally biased region" description="Low complexity" evidence="2">
    <location>
        <begin position="199"/>
        <end position="208"/>
    </location>
</feature>
<gene>
    <name evidence="4" type="ORF">N7509_005668</name>
</gene>
<proteinExistence type="predicted"/>
<evidence type="ECO:0000313" key="4">
    <source>
        <dbReference type="EMBL" id="KAJ5397555.1"/>
    </source>
</evidence>
<feature type="compositionally biased region" description="Low complexity" evidence="2">
    <location>
        <begin position="578"/>
        <end position="593"/>
    </location>
</feature>
<feature type="compositionally biased region" description="Polar residues" evidence="2">
    <location>
        <begin position="306"/>
        <end position="315"/>
    </location>
</feature>
<evidence type="ECO:0000256" key="1">
    <source>
        <dbReference type="SAM" id="Coils"/>
    </source>
</evidence>
<feature type="region of interest" description="Disordered" evidence="2">
    <location>
        <begin position="21"/>
        <end position="219"/>
    </location>
</feature>
<dbReference type="Proteomes" id="UP001147747">
    <property type="component" value="Unassembled WGS sequence"/>
</dbReference>
<evidence type="ECO:0000256" key="2">
    <source>
        <dbReference type="SAM" id="MobiDB-lite"/>
    </source>
</evidence>
<evidence type="ECO:0000313" key="5">
    <source>
        <dbReference type="Proteomes" id="UP001147747"/>
    </source>
</evidence>
<feature type="region of interest" description="Disordered" evidence="2">
    <location>
        <begin position="302"/>
        <end position="645"/>
    </location>
</feature>
<dbReference type="OrthoDB" id="1922977at2759"/>
<feature type="compositionally biased region" description="Polar residues" evidence="2">
    <location>
        <begin position="359"/>
        <end position="368"/>
    </location>
</feature>
<feature type="region of interest" description="Disordered" evidence="2">
    <location>
        <begin position="823"/>
        <end position="975"/>
    </location>
</feature>
<name>A0A9W9W2T7_9EURO</name>
<dbReference type="InterPro" id="IPR019607">
    <property type="entry name" value="Putative_zinc-finger_domain"/>
</dbReference>
<dbReference type="GeneID" id="81369285"/>
<feature type="compositionally biased region" description="Acidic residues" evidence="2">
    <location>
        <begin position="924"/>
        <end position="933"/>
    </location>
</feature>
<keyword evidence="5" id="KW-1185">Reference proteome</keyword>
<feature type="compositionally biased region" description="Low complexity" evidence="2">
    <location>
        <begin position="347"/>
        <end position="358"/>
    </location>
</feature>
<feature type="compositionally biased region" description="Basic and acidic residues" evidence="2">
    <location>
        <begin position="416"/>
        <end position="446"/>
    </location>
</feature>
<feature type="compositionally biased region" description="Polar residues" evidence="2">
    <location>
        <begin position="828"/>
        <end position="837"/>
    </location>
</feature>
<evidence type="ECO:0000259" key="3">
    <source>
        <dbReference type="Pfam" id="PF10650"/>
    </source>
</evidence>
<dbReference type="InterPro" id="IPR039278">
    <property type="entry name" value="Red1"/>
</dbReference>
<dbReference type="RefSeq" id="XP_056489607.1">
    <property type="nucleotide sequence ID" value="XM_056630305.1"/>
</dbReference>
<reference evidence="4" key="1">
    <citation type="submission" date="2022-12" db="EMBL/GenBank/DDBJ databases">
        <authorList>
            <person name="Petersen C."/>
        </authorList>
    </citation>
    <scope>NUCLEOTIDE SEQUENCE</scope>
    <source>
        <strain evidence="4">IBT 29677</strain>
    </source>
</reference>
<feature type="compositionally biased region" description="Pro residues" evidence="2">
    <location>
        <begin position="100"/>
        <end position="124"/>
    </location>
</feature>
<feature type="compositionally biased region" description="Acidic residues" evidence="2">
    <location>
        <begin position="539"/>
        <end position="552"/>
    </location>
</feature>
<sequence length="1144" mass="121829">MSNSQPPPSYGGHPSYAQWPPPYPGMMPPNIPPGQYPPPIPPPLANTGQPFPYHMGGFDPNATIPMPPNGAPTGPGIFYPPPFPFMQPLDPSQMSAQSFPPTPMPPLGYPQFPAPPGSSQPAPGPWDAHSADTSRAPISQSQTRATSYTNSNREDGEVGDEETSPAYRVTEASRPANGPGLVQTSSAPRDDLEEGEALSSRSSSRSSSPYNPPLSVSADADVVNRAIEMQKREVTTATSEDSQPSIPAAQLRVQAQGALLSLAPHNIRYNELVAEGINPALLKQLYEDIGIKVAATETQKKAASITLPSGPSNVPKTKDPAPQPTPTVKAGNPTELVVLNSTEAKSKSPAIKASPKPATNTSSPSSTKPMERKEVIARMLAAKAAAKASEPKVSPKATPTPTPPAAPAAKTNGAGVKEKNRAKTELARQRIEELKRQAMVKREEKNQQLSQAPPNPAQSDEFSEGAAQAVQHPLPVRPPPPSSDPAKLPGLLLTGSDPENGLPSTPPASQVIAVDSTPVSLSATLPPPSDSESKLIIDISEDESLYGDDEGANMDVDSSPEQELAPAPSLDAIKPALSRTSSAGRMSSSTSRGTIKRRKEKLAASRTQSPLPLGDSTVSSSGQSSAASADITETPSAPATLASDSKLASTTCAHISTLVDRPDLIDTFSESSIRVLASMDITQLDSIRSKILRMKEIESGLPELDIEIESSEQRLAACKEEANILLAEITKGKEGRILLVDELKRLSDEIDGLTLEDLDELRRQAEIKEQHLATKEASPVATVSADARSSPVPSTHVLPNVEAVTNIPEAQVNGTAQIDDMEDVQEAASPSESNSGGSAMDESDDSYRSEERPSIQEEAAVSSPLADAEPVLEAAGEASIDHSNSAASGHPLPRQSLSAAEEDSMIDDQSPAQETEQSQRETSEESDDYEPPEPDTGAESPGSAYSPPLSPAPLAILDGPPNSAPLNEQPPNEVFMSAPPPVPAWEPRQMTEILGAPGTGVSPAQLDPKFTPYISPLKMFQAYRFHPEFLNDVSDGYRSLTYSHDIDSMKMLCPYELAGGVCNDNTCGFQHFRDIIPSDDKILVQMGALREGQTEEEKEQYRTGLKEIINGMRRDKVKDFITVANEIAAYRRRVLQDPSRVLHL</sequence>
<dbReference type="EMBL" id="JAPZBU010000006">
    <property type="protein sequence ID" value="KAJ5397555.1"/>
    <property type="molecule type" value="Genomic_DNA"/>
</dbReference>
<accession>A0A9W9W2T7</accession>